<accession>A0A934MH06</accession>
<dbReference type="GO" id="GO:0004084">
    <property type="term" value="F:branched-chain-amino-acid transaminase activity"/>
    <property type="evidence" value="ECO:0007669"/>
    <property type="project" value="UniProtKB-EC"/>
</dbReference>
<dbReference type="Pfam" id="PF01063">
    <property type="entry name" value="Aminotran_4"/>
    <property type="match status" value="1"/>
</dbReference>
<dbReference type="EC" id="2.6.1.42" evidence="7"/>
<evidence type="ECO:0000256" key="2">
    <source>
        <dbReference type="ARBA" id="ARBA00003109"/>
    </source>
</evidence>
<evidence type="ECO:0000256" key="13">
    <source>
        <dbReference type="ARBA" id="ARBA00049229"/>
    </source>
</evidence>
<evidence type="ECO:0000256" key="11">
    <source>
        <dbReference type="ARBA" id="ARBA00048212"/>
    </source>
</evidence>
<dbReference type="InterPro" id="IPR043131">
    <property type="entry name" value="BCAT-like_N"/>
</dbReference>
<protein>
    <recommendedName>
        <fullName evidence="8">Probable branched-chain-amino-acid aminotransferase</fullName>
        <ecNumber evidence="7">2.6.1.42</ecNumber>
    </recommendedName>
</protein>
<dbReference type="InterPro" id="IPR043132">
    <property type="entry name" value="BCAT-like_C"/>
</dbReference>
<evidence type="ECO:0000256" key="12">
    <source>
        <dbReference type="ARBA" id="ARBA00048798"/>
    </source>
</evidence>
<dbReference type="RefSeq" id="WP_198882359.1">
    <property type="nucleotide sequence ID" value="NZ_JAEKJA010000009.1"/>
</dbReference>
<dbReference type="Gene3D" id="3.30.470.10">
    <property type="match status" value="1"/>
</dbReference>
<comment type="catalytic activity">
    <reaction evidence="12">
        <text>L-isoleucine + 2-oxoglutarate = (S)-3-methyl-2-oxopentanoate + L-glutamate</text>
        <dbReference type="Rhea" id="RHEA:24801"/>
        <dbReference type="ChEBI" id="CHEBI:16810"/>
        <dbReference type="ChEBI" id="CHEBI:29985"/>
        <dbReference type="ChEBI" id="CHEBI:35146"/>
        <dbReference type="ChEBI" id="CHEBI:58045"/>
        <dbReference type="EC" id="2.6.1.42"/>
    </reaction>
</comment>
<dbReference type="InterPro" id="IPR001544">
    <property type="entry name" value="Aminotrans_IV"/>
</dbReference>
<keyword evidence="9" id="KW-0663">Pyridoxal phosphate</keyword>
<comment type="pathway">
    <text evidence="5">Amino-acid biosynthesis; L-leucine biosynthesis; L-leucine from 3-methyl-2-oxobutanoate: step 4/4.</text>
</comment>
<evidence type="ECO:0000256" key="6">
    <source>
        <dbReference type="ARBA" id="ARBA00009320"/>
    </source>
</evidence>
<keyword evidence="15" id="KW-1185">Reference proteome</keyword>
<dbReference type="FunFam" id="3.20.10.10:FF:000002">
    <property type="entry name" value="D-alanine aminotransferase"/>
    <property type="match status" value="1"/>
</dbReference>
<evidence type="ECO:0000313" key="14">
    <source>
        <dbReference type="EMBL" id="MBJ3776455.1"/>
    </source>
</evidence>
<dbReference type="Gene3D" id="3.20.10.10">
    <property type="entry name" value="D-amino Acid Aminotransferase, subunit A, domain 2"/>
    <property type="match status" value="1"/>
</dbReference>
<gene>
    <name evidence="14" type="ORF">JCR33_12185</name>
</gene>
<comment type="function">
    <text evidence="2">Acts on leucine, isoleucine and valine.</text>
</comment>
<sequence>MDLADPLVYTSPDPVMADGAAYVDGAFCPIAEAKISVLDYGVTRSDCTYDVVGVWQGRFFRLDKHLDRFYASCARLRLTPPLEREALAVVLHELVARTGLSDAYVSMTCTRGRPNPAARRDPRASTNTLYAYAIPYVWLADADKRAAGLAMAIARNTERISRRALDQRAKNYHWLDLDMALMEALDGGADTVVLKDPEGNIAEGPGFNVFAYRDGVWSTPADNVLEGITRGTVIDLCAELNVAVAAGAMSEDDLLGAEEVMITSTAGGIIPVVSIDGRPVGDGRPGPHTARLAALYWDKHGDPAWSEPVRGLAAR</sequence>
<comment type="catalytic activity">
    <reaction evidence="11">
        <text>L-valine + 2-oxoglutarate = 3-methyl-2-oxobutanoate + L-glutamate</text>
        <dbReference type="Rhea" id="RHEA:24813"/>
        <dbReference type="ChEBI" id="CHEBI:11851"/>
        <dbReference type="ChEBI" id="CHEBI:16810"/>
        <dbReference type="ChEBI" id="CHEBI:29985"/>
        <dbReference type="ChEBI" id="CHEBI:57762"/>
        <dbReference type="EC" id="2.6.1.42"/>
    </reaction>
</comment>
<evidence type="ECO:0000256" key="8">
    <source>
        <dbReference type="ARBA" id="ARBA00014472"/>
    </source>
</evidence>
<dbReference type="InterPro" id="IPR036038">
    <property type="entry name" value="Aminotransferase-like"/>
</dbReference>
<dbReference type="EMBL" id="JAEKJA010000009">
    <property type="protein sequence ID" value="MBJ3776455.1"/>
    <property type="molecule type" value="Genomic_DNA"/>
</dbReference>
<dbReference type="GO" id="GO:0009082">
    <property type="term" value="P:branched-chain amino acid biosynthetic process"/>
    <property type="evidence" value="ECO:0007669"/>
    <property type="project" value="UniProtKB-KW"/>
</dbReference>
<dbReference type="GO" id="GO:0008652">
    <property type="term" value="P:amino acid biosynthetic process"/>
    <property type="evidence" value="ECO:0007669"/>
    <property type="project" value="UniProtKB-ARBA"/>
</dbReference>
<comment type="pathway">
    <text evidence="4">Amino-acid biosynthesis; L-valine biosynthesis; L-valine from pyruvate: step 4/4.</text>
</comment>
<evidence type="ECO:0000256" key="7">
    <source>
        <dbReference type="ARBA" id="ARBA00013053"/>
    </source>
</evidence>
<evidence type="ECO:0000256" key="10">
    <source>
        <dbReference type="ARBA" id="ARBA00023304"/>
    </source>
</evidence>
<comment type="pathway">
    <text evidence="3">Amino-acid biosynthesis; L-isoleucine biosynthesis; L-isoleucine from 2-oxobutanoate: step 4/4.</text>
</comment>
<reference evidence="14" key="1">
    <citation type="submission" date="2020-12" db="EMBL/GenBank/DDBJ databases">
        <title>Bacterial taxonomy.</title>
        <authorList>
            <person name="Pan X."/>
        </authorList>
    </citation>
    <scope>NUCLEOTIDE SEQUENCE</scope>
    <source>
        <strain evidence="14">B2012</strain>
    </source>
</reference>
<dbReference type="PANTHER" id="PTHR42743">
    <property type="entry name" value="AMINO-ACID AMINOTRANSFERASE"/>
    <property type="match status" value="1"/>
</dbReference>
<organism evidence="14 15">
    <name type="scientific">Acuticoccus mangrovi</name>
    <dbReference type="NCBI Taxonomy" id="2796142"/>
    <lineage>
        <taxon>Bacteria</taxon>
        <taxon>Pseudomonadati</taxon>
        <taxon>Pseudomonadota</taxon>
        <taxon>Alphaproteobacteria</taxon>
        <taxon>Hyphomicrobiales</taxon>
        <taxon>Amorphaceae</taxon>
        <taxon>Acuticoccus</taxon>
    </lineage>
</organism>
<evidence type="ECO:0000256" key="9">
    <source>
        <dbReference type="ARBA" id="ARBA00022898"/>
    </source>
</evidence>
<dbReference type="InterPro" id="IPR050571">
    <property type="entry name" value="Class-IV_PLP-Dep_Aminotrnsfr"/>
</dbReference>
<keyword evidence="14" id="KW-0808">Transferase</keyword>
<comment type="similarity">
    <text evidence="6">Belongs to the class-IV pyridoxal-phosphate-dependent aminotransferase family.</text>
</comment>
<keyword evidence="10" id="KW-0028">Amino-acid biosynthesis</keyword>
<evidence type="ECO:0000256" key="1">
    <source>
        <dbReference type="ARBA" id="ARBA00001933"/>
    </source>
</evidence>
<proteinExistence type="inferred from homology"/>
<evidence type="ECO:0000256" key="4">
    <source>
        <dbReference type="ARBA" id="ARBA00004931"/>
    </source>
</evidence>
<dbReference type="AlphaFoldDB" id="A0A934MH06"/>
<dbReference type="Proteomes" id="UP000609531">
    <property type="component" value="Unassembled WGS sequence"/>
</dbReference>
<keyword evidence="14" id="KW-0032">Aminotransferase</keyword>
<name>A0A934MH06_9HYPH</name>
<evidence type="ECO:0000256" key="3">
    <source>
        <dbReference type="ARBA" id="ARBA00004824"/>
    </source>
</evidence>
<dbReference type="PANTHER" id="PTHR42743:SF11">
    <property type="entry name" value="AMINODEOXYCHORISMATE LYASE"/>
    <property type="match status" value="1"/>
</dbReference>
<evidence type="ECO:0000313" key="15">
    <source>
        <dbReference type="Proteomes" id="UP000609531"/>
    </source>
</evidence>
<comment type="caution">
    <text evidence="14">The sequence shown here is derived from an EMBL/GenBank/DDBJ whole genome shotgun (WGS) entry which is preliminary data.</text>
</comment>
<dbReference type="SUPFAM" id="SSF56752">
    <property type="entry name" value="D-aminoacid aminotransferase-like PLP-dependent enzymes"/>
    <property type="match status" value="1"/>
</dbReference>
<keyword evidence="10" id="KW-0100">Branched-chain amino acid biosynthesis</keyword>
<comment type="cofactor">
    <cofactor evidence="1">
        <name>pyridoxal 5'-phosphate</name>
        <dbReference type="ChEBI" id="CHEBI:597326"/>
    </cofactor>
</comment>
<evidence type="ECO:0000256" key="5">
    <source>
        <dbReference type="ARBA" id="ARBA00005072"/>
    </source>
</evidence>
<comment type="catalytic activity">
    <reaction evidence="13">
        <text>L-leucine + 2-oxoglutarate = 4-methyl-2-oxopentanoate + L-glutamate</text>
        <dbReference type="Rhea" id="RHEA:18321"/>
        <dbReference type="ChEBI" id="CHEBI:16810"/>
        <dbReference type="ChEBI" id="CHEBI:17865"/>
        <dbReference type="ChEBI" id="CHEBI:29985"/>
        <dbReference type="ChEBI" id="CHEBI:57427"/>
        <dbReference type="EC" id="2.6.1.42"/>
    </reaction>
</comment>